<organism evidence="1 2">
    <name type="scientific">SAR86 cluster bacterium</name>
    <dbReference type="NCBI Taxonomy" id="2030880"/>
    <lineage>
        <taxon>Bacteria</taxon>
        <taxon>Pseudomonadati</taxon>
        <taxon>Pseudomonadota</taxon>
        <taxon>Gammaproteobacteria</taxon>
        <taxon>SAR86 cluster</taxon>
    </lineage>
</organism>
<dbReference type="Proteomes" id="UP001056381">
    <property type="component" value="Chromosome"/>
</dbReference>
<evidence type="ECO:0000313" key="2">
    <source>
        <dbReference type="Proteomes" id="UP001056381"/>
    </source>
</evidence>
<evidence type="ECO:0000313" key="1">
    <source>
        <dbReference type="EMBL" id="URQ63155.1"/>
    </source>
</evidence>
<accession>A0A9Q8X1Z2</accession>
<protein>
    <submittedName>
        <fullName evidence="1">Uncharacterized protein</fullName>
    </submittedName>
</protein>
<dbReference type="AlphaFoldDB" id="A0A9Q8X1Z2"/>
<sequence length="152" mass="17855">MKDDRKISLITPIISSCKKFEEMGYGKTGSRKIIRECIHFFWETGNNKPTKFSKKRIRSLMATKENNNKNLRYDHPVPLRVVCEILFSLDKINEKNIKFILEKFIKYGGVLITKDEDNRLTKMGLKSSMPENWNGEDIFARYKMADIEIIQT</sequence>
<keyword evidence="2" id="KW-1185">Reference proteome</keyword>
<gene>
    <name evidence="1" type="ORF">M9B40_05370</name>
</gene>
<dbReference type="EMBL" id="CP097966">
    <property type="protein sequence ID" value="URQ63155.1"/>
    <property type="molecule type" value="Genomic_DNA"/>
</dbReference>
<dbReference type="PROSITE" id="PS51257">
    <property type="entry name" value="PROKAR_LIPOPROTEIN"/>
    <property type="match status" value="1"/>
</dbReference>
<proteinExistence type="predicted"/>
<reference evidence="1" key="1">
    <citation type="submission" date="2022-05" db="EMBL/GenBank/DDBJ databases">
        <title>Single-amplified genomics reveal most streamlined microbe among free-living bacteria.</title>
        <authorList>
            <person name="Roda-Garcia J."/>
            <person name="Haro-Moreno J.M."/>
            <person name="Rodriguez-Valera F."/>
            <person name="Almagro-Moreno S."/>
            <person name="Lopez-Perez M."/>
        </authorList>
    </citation>
    <scope>NUCLEOTIDE SEQUENCE</scope>
    <source>
        <strain evidence="1">TMED112-D2-2</strain>
    </source>
</reference>
<name>A0A9Q8X1Z2_9GAMM</name>